<evidence type="ECO:0000313" key="4">
    <source>
        <dbReference type="EMBL" id="CAH3014969.1"/>
    </source>
</evidence>
<feature type="domain" description="DOMON" evidence="3">
    <location>
        <begin position="242"/>
        <end position="362"/>
    </location>
</feature>
<proteinExistence type="predicted"/>
<feature type="signal peptide" evidence="2">
    <location>
        <begin position="1"/>
        <end position="25"/>
    </location>
</feature>
<dbReference type="Gene3D" id="2.60.40.1210">
    <property type="entry name" value="Cellobiose dehydrogenase, cytochrome domain"/>
    <property type="match status" value="1"/>
</dbReference>
<dbReference type="SMART" id="SM00664">
    <property type="entry name" value="DoH"/>
    <property type="match status" value="3"/>
</dbReference>
<sequence>MLSSQLYAAFCALFIPPFYFCVVDAQASVDFDNGMFKLQWTHEDGKLVFNMTCKTIGWCGVGFAQTSDGKGMVNYDMAVGGVDSNSALYLDGYQSTGPGIPTKDPTPDYRLIKASEENGYTNIQFERIDTTEGDDKDVQFTSNSEVWIVRAWQNNYDAPLGLDNSTLQHSHTGVSTKKYNLIKEATANGMKTRVTTYTILSLIPENVMVPSQFSCLCVLVLLPYNFFAVDALNYVSFDSDNGMFKLQWAHDKGKLVFNMTCKTTGWCGVGFTESSDGKRMENYDMAVGGVHVASNTPYLDGYQSIGPGIPTKDPTPDYKLIKASEENGYTNIQFERIDTTEGDSKDVQFTSNSQVWIVRAWHSNDAHLGLNANLKHSHTGVSTKRYNLIMEAESTTVKNTASGMRRRQRRKGREPGMQAVLSFAACASNVLNYYTFDSGDENFTLQWAYDGDEKLIFNVSCKTTGWCAVGFTPIADGRNMKDYDMAVGGITANKTYLWGYHGLRPGVPYIDQTPDYVLISASESNGYTNLQFERETTTEEDDDPHDVQYRDDTEVWIVWAWRDEDADNKLNLDLKHTYKRVSSRKYNLIKLAGSTASQAGSSGALVYAFLALVICTLYM</sequence>
<dbReference type="PANTHER" id="PTHR10157">
    <property type="entry name" value="DOPAMINE BETA HYDROXYLASE RELATED"/>
    <property type="match status" value="1"/>
</dbReference>
<keyword evidence="5" id="KW-1185">Reference proteome</keyword>
<feature type="domain" description="DOMON" evidence="3">
    <location>
        <begin position="441"/>
        <end position="562"/>
    </location>
</feature>
<organism evidence="4 5">
    <name type="scientific">Porites evermanni</name>
    <dbReference type="NCBI Taxonomy" id="104178"/>
    <lineage>
        <taxon>Eukaryota</taxon>
        <taxon>Metazoa</taxon>
        <taxon>Cnidaria</taxon>
        <taxon>Anthozoa</taxon>
        <taxon>Hexacorallia</taxon>
        <taxon>Scleractinia</taxon>
        <taxon>Fungiina</taxon>
        <taxon>Poritidae</taxon>
        <taxon>Porites</taxon>
    </lineage>
</organism>
<dbReference type="InterPro" id="IPR000945">
    <property type="entry name" value="DBH-like"/>
</dbReference>
<evidence type="ECO:0000313" key="5">
    <source>
        <dbReference type="Proteomes" id="UP001159427"/>
    </source>
</evidence>
<keyword evidence="1" id="KW-1133">Transmembrane helix</keyword>
<keyword evidence="1" id="KW-0812">Transmembrane</keyword>
<evidence type="ECO:0000259" key="3">
    <source>
        <dbReference type="PROSITE" id="PS50836"/>
    </source>
</evidence>
<name>A0ABN8LHS7_9CNID</name>
<protein>
    <recommendedName>
        <fullName evidence="3">DOMON domain-containing protein</fullName>
    </recommendedName>
</protein>
<dbReference type="Proteomes" id="UP001159427">
    <property type="component" value="Unassembled WGS sequence"/>
</dbReference>
<evidence type="ECO:0000256" key="2">
    <source>
        <dbReference type="SAM" id="SignalP"/>
    </source>
</evidence>
<feature type="domain" description="DOMON" evidence="3">
    <location>
        <begin position="34"/>
        <end position="153"/>
    </location>
</feature>
<keyword evidence="1" id="KW-0472">Membrane</keyword>
<dbReference type="Pfam" id="PF03351">
    <property type="entry name" value="DOMON"/>
    <property type="match status" value="3"/>
</dbReference>
<feature type="chain" id="PRO_5047278879" description="DOMON domain-containing protein" evidence="2">
    <location>
        <begin position="26"/>
        <end position="619"/>
    </location>
</feature>
<evidence type="ECO:0000256" key="1">
    <source>
        <dbReference type="SAM" id="Phobius"/>
    </source>
</evidence>
<dbReference type="InterPro" id="IPR045266">
    <property type="entry name" value="DOH_DOMON"/>
</dbReference>
<reference evidence="4 5" key="1">
    <citation type="submission" date="2022-05" db="EMBL/GenBank/DDBJ databases">
        <authorList>
            <consortium name="Genoscope - CEA"/>
            <person name="William W."/>
        </authorList>
    </citation>
    <scope>NUCLEOTIDE SEQUENCE [LARGE SCALE GENOMIC DNA]</scope>
</reference>
<gene>
    <name evidence="4" type="ORF">PEVE_00010030</name>
</gene>
<dbReference type="PROSITE" id="PS50836">
    <property type="entry name" value="DOMON"/>
    <property type="match status" value="3"/>
</dbReference>
<accession>A0ABN8LHS7</accession>
<comment type="caution">
    <text evidence="4">The sequence shown here is derived from an EMBL/GenBank/DDBJ whole genome shotgun (WGS) entry which is preliminary data.</text>
</comment>
<dbReference type="CDD" id="cd09631">
    <property type="entry name" value="DOMON_DOH"/>
    <property type="match status" value="3"/>
</dbReference>
<dbReference type="InterPro" id="IPR005018">
    <property type="entry name" value="DOMON_domain"/>
</dbReference>
<keyword evidence="2" id="KW-0732">Signal</keyword>
<dbReference type="EMBL" id="CALNXI010000017">
    <property type="protein sequence ID" value="CAH3014969.1"/>
    <property type="molecule type" value="Genomic_DNA"/>
</dbReference>
<feature type="transmembrane region" description="Helical" evidence="1">
    <location>
        <begin position="599"/>
        <end position="618"/>
    </location>
</feature>
<dbReference type="PANTHER" id="PTHR10157:SF23">
    <property type="entry name" value="MOXD1 HOMOLOG 1"/>
    <property type="match status" value="1"/>
</dbReference>